<gene>
    <name evidence="2" type="ORF">DDZ13_00105</name>
</gene>
<dbReference type="InterPro" id="IPR018551">
    <property type="entry name" value="DUF2007"/>
</dbReference>
<keyword evidence="3" id="KW-1185">Reference proteome</keyword>
<reference evidence="2 3" key="1">
    <citation type="submission" date="2018-05" db="EMBL/GenBank/DDBJ databases">
        <title>Coraliomargarita sinensis sp. nov., isolated from a marine solar saltern.</title>
        <authorList>
            <person name="Zhou L.Y."/>
        </authorList>
    </citation>
    <scope>NUCLEOTIDE SEQUENCE [LARGE SCALE GENOMIC DNA]</scope>
    <source>
        <strain evidence="2 3">WN38</strain>
    </source>
</reference>
<accession>A0A317ZJX3</accession>
<evidence type="ECO:0000313" key="2">
    <source>
        <dbReference type="EMBL" id="PXA05302.1"/>
    </source>
</evidence>
<organism evidence="2 3">
    <name type="scientific">Coraliomargarita sinensis</name>
    <dbReference type="NCBI Taxonomy" id="2174842"/>
    <lineage>
        <taxon>Bacteria</taxon>
        <taxon>Pseudomonadati</taxon>
        <taxon>Verrucomicrobiota</taxon>
        <taxon>Opitutia</taxon>
        <taxon>Puniceicoccales</taxon>
        <taxon>Coraliomargaritaceae</taxon>
        <taxon>Coraliomargarita</taxon>
    </lineage>
</organism>
<dbReference type="Pfam" id="PF09413">
    <property type="entry name" value="DUF2007"/>
    <property type="match status" value="1"/>
</dbReference>
<dbReference type="AlphaFoldDB" id="A0A317ZJX3"/>
<dbReference type="InParanoid" id="A0A317ZJX3"/>
<protein>
    <submittedName>
        <fullName evidence="2">DUF2007 domain-containing protein</fullName>
    </submittedName>
</protein>
<dbReference type="InterPro" id="IPR011322">
    <property type="entry name" value="N-reg_PII-like_a/b"/>
</dbReference>
<evidence type="ECO:0000259" key="1">
    <source>
        <dbReference type="Pfam" id="PF09413"/>
    </source>
</evidence>
<comment type="caution">
    <text evidence="2">The sequence shown here is derived from an EMBL/GenBank/DDBJ whole genome shotgun (WGS) entry which is preliminary data.</text>
</comment>
<evidence type="ECO:0000313" key="3">
    <source>
        <dbReference type="Proteomes" id="UP000247099"/>
    </source>
</evidence>
<dbReference type="SUPFAM" id="SSF54913">
    <property type="entry name" value="GlnB-like"/>
    <property type="match status" value="1"/>
</dbReference>
<sequence>MRNKPKFPWSSHHKTFLKYSSINMPVIATYTKMEDAHLAVSQLQGSGVEAWLRDEATANLYWLYSNAIGGVKVEVAEEDIERAREVLELPKEESGLLQCPHCGSQNTSVRQMNLISALALIFLSLILPERKHKADCLDCGKSFDF</sequence>
<dbReference type="EMBL" id="QHJQ01000001">
    <property type="protein sequence ID" value="PXA05302.1"/>
    <property type="molecule type" value="Genomic_DNA"/>
</dbReference>
<feature type="domain" description="DUF2007" evidence="1">
    <location>
        <begin position="32"/>
        <end position="88"/>
    </location>
</feature>
<proteinExistence type="predicted"/>
<name>A0A317ZJX3_9BACT</name>
<dbReference type="Proteomes" id="UP000247099">
    <property type="component" value="Unassembled WGS sequence"/>
</dbReference>